<evidence type="ECO:0000259" key="7">
    <source>
        <dbReference type="PROSITE" id="PS51352"/>
    </source>
</evidence>
<dbReference type="EMBL" id="AORC01000008">
    <property type="protein sequence ID" value="EYT49598.1"/>
    <property type="molecule type" value="Genomic_DNA"/>
</dbReference>
<sequence>MPRSEDSPRSPAEERPDRPWIVPAVIVAVAALLITGVLVLRPDGGGDEASPAQPGQQSGTDRAATGPIPHPSEVATPDLSAQESRDPDDLLAEGPVDAPVALVVFTDFQCPYCARWSNETLPELREYVDRGELRIEWRDVNIYGENSERASRAVLAAAMQGRHTEYHDALFAGGEIRSEQELSEESLIELAAELGLDTEQFTEDLNSPEVAETVAANAQQGIDLGAFSTPSFILGGSPMVGAQPTEVFTTAVDEALERAQG</sequence>
<dbReference type="GO" id="GO:0016853">
    <property type="term" value="F:isomerase activity"/>
    <property type="evidence" value="ECO:0007669"/>
    <property type="project" value="UniProtKB-KW"/>
</dbReference>
<dbReference type="Proteomes" id="UP000019754">
    <property type="component" value="Unassembled WGS sequence"/>
</dbReference>
<keyword evidence="4" id="KW-0676">Redox-active center</keyword>
<dbReference type="AlphaFoldDB" id="A0A022KU69"/>
<dbReference type="PROSITE" id="PS51352">
    <property type="entry name" value="THIOREDOXIN_2"/>
    <property type="match status" value="1"/>
</dbReference>
<accession>A0A022KU69</accession>
<dbReference type="PANTHER" id="PTHR13887:SF14">
    <property type="entry name" value="DISULFIDE BOND FORMATION PROTEIN D"/>
    <property type="match status" value="1"/>
</dbReference>
<reference evidence="8 9" key="1">
    <citation type="journal article" date="2013" name="Genome Announc.">
        <title>Draft genome sequence of an Actinobacterium, Brachybacterium muris strain UCD-AY4.</title>
        <authorList>
            <person name="Lo J.R."/>
            <person name="Lang J.M."/>
            <person name="Darling A.E."/>
            <person name="Eisen J.A."/>
            <person name="Coil D.A."/>
        </authorList>
    </citation>
    <scope>NUCLEOTIDE SEQUENCE [LARGE SCALE GENOMIC DNA]</scope>
    <source>
        <strain evidence="8 9">UCD-AY4</strain>
    </source>
</reference>
<evidence type="ECO:0000256" key="2">
    <source>
        <dbReference type="ARBA" id="ARBA00023002"/>
    </source>
</evidence>
<evidence type="ECO:0000313" key="8">
    <source>
        <dbReference type="EMBL" id="EYT49598.1"/>
    </source>
</evidence>
<name>A0A022KU69_9MICO</name>
<dbReference type="RefSeq" id="WP_017824956.1">
    <property type="nucleotide sequence ID" value="NZ_KB403093.1"/>
</dbReference>
<organism evidence="8 9">
    <name type="scientific">Brachybacterium muris UCD-AY4</name>
    <dbReference type="NCBI Taxonomy" id="1249481"/>
    <lineage>
        <taxon>Bacteria</taxon>
        <taxon>Bacillati</taxon>
        <taxon>Actinomycetota</taxon>
        <taxon>Actinomycetes</taxon>
        <taxon>Micrococcales</taxon>
        <taxon>Dermabacteraceae</taxon>
        <taxon>Brachybacterium</taxon>
    </lineage>
</organism>
<keyword evidence="2" id="KW-0560">Oxidoreductase</keyword>
<keyword evidence="9" id="KW-1185">Reference proteome</keyword>
<dbReference type="Pfam" id="PF01323">
    <property type="entry name" value="DSBA"/>
    <property type="match status" value="1"/>
</dbReference>
<dbReference type="InterPro" id="IPR001853">
    <property type="entry name" value="DSBA-like_thioredoxin_dom"/>
</dbReference>
<dbReference type="PANTHER" id="PTHR13887">
    <property type="entry name" value="GLUTATHIONE S-TRANSFERASE KAPPA"/>
    <property type="match status" value="1"/>
</dbReference>
<protein>
    <submittedName>
        <fullName evidence="8">Protein-disulfide isomerase</fullName>
    </submittedName>
</protein>
<evidence type="ECO:0000256" key="1">
    <source>
        <dbReference type="ARBA" id="ARBA00022729"/>
    </source>
</evidence>
<feature type="domain" description="Thioredoxin" evidence="7">
    <location>
        <begin position="70"/>
        <end position="257"/>
    </location>
</feature>
<evidence type="ECO:0000256" key="5">
    <source>
        <dbReference type="SAM" id="MobiDB-lite"/>
    </source>
</evidence>
<evidence type="ECO:0000256" key="6">
    <source>
        <dbReference type="SAM" id="Phobius"/>
    </source>
</evidence>
<evidence type="ECO:0000256" key="4">
    <source>
        <dbReference type="ARBA" id="ARBA00023284"/>
    </source>
</evidence>
<evidence type="ECO:0000256" key="3">
    <source>
        <dbReference type="ARBA" id="ARBA00023157"/>
    </source>
</evidence>
<feature type="region of interest" description="Disordered" evidence="5">
    <location>
        <begin position="45"/>
        <end position="93"/>
    </location>
</feature>
<keyword evidence="6" id="KW-1133">Transmembrane helix</keyword>
<dbReference type="STRING" id="1249481.D641_0107110"/>
<evidence type="ECO:0000313" key="9">
    <source>
        <dbReference type="Proteomes" id="UP000019754"/>
    </source>
</evidence>
<dbReference type="InterPro" id="IPR013766">
    <property type="entry name" value="Thioredoxin_domain"/>
</dbReference>
<keyword evidence="1" id="KW-0732">Signal</keyword>
<dbReference type="InterPro" id="IPR036249">
    <property type="entry name" value="Thioredoxin-like_sf"/>
</dbReference>
<dbReference type="SUPFAM" id="SSF52833">
    <property type="entry name" value="Thioredoxin-like"/>
    <property type="match status" value="1"/>
</dbReference>
<proteinExistence type="predicted"/>
<dbReference type="OrthoDB" id="117402at2"/>
<dbReference type="GO" id="GO:0016491">
    <property type="term" value="F:oxidoreductase activity"/>
    <property type="evidence" value="ECO:0007669"/>
    <property type="project" value="UniProtKB-KW"/>
</dbReference>
<gene>
    <name evidence="8" type="ORF">D641_0107110</name>
</gene>
<keyword evidence="8" id="KW-0413">Isomerase</keyword>
<keyword evidence="6" id="KW-0472">Membrane</keyword>
<comment type="caution">
    <text evidence="8">The sequence shown here is derived from an EMBL/GenBank/DDBJ whole genome shotgun (WGS) entry which is preliminary data.</text>
</comment>
<dbReference type="Gene3D" id="3.40.30.10">
    <property type="entry name" value="Glutaredoxin"/>
    <property type="match status" value="1"/>
</dbReference>
<keyword evidence="3" id="KW-1015">Disulfide bond</keyword>
<keyword evidence="6" id="KW-0812">Transmembrane</keyword>
<feature type="transmembrane region" description="Helical" evidence="6">
    <location>
        <begin position="20"/>
        <end position="40"/>
    </location>
</feature>
<dbReference type="HOGENOM" id="CLU_000288_47_1_11"/>